<dbReference type="Proteomes" id="UP000196218">
    <property type="component" value="Unassembled WGS sequence"/>
</dbReference>
<dbReference type="Pfam" id="PF04404">
    <property type="entry name" value="ERF"/>
    <property type="match status" value="1"/>
</dbReference>
<evidence type="ECO:0000256" key="1">
    <source>
        <dbReference type="SAM" id="MobiDB-lite"/>
    </source>
</evidence>
<dbReference type="InterPro" id="IPR007499">
    <property type="entry name" value="ERF_bacteria_virus"/>
</dbReference>
<comment type="caution">
    <text evidence="4">The sequence shown here is derived from an EMBL/GenBank/DDBJ whole genome shotgun (WGS) entry which is preliminary data.</text>
</comment>
<protein>
    <submittedName>
        <fullName evidence="4">ERF superfamily protein</fullName>
    </submittedName>
</protein>
<evidence type="ECO:0000313" key="5">
    <source>
        <dbReference type="Proteomes" id="UP000196218"/>
    </source>
</evidence>
<reference evidence="4 5" key="1">
    <citation type="submission" date="2016-04" db="EMBL/GenBank/DDBJ databases">
        <authorList>
            <person name="Peeters C."/>
        </authorList>
    </citation>
    <scope>NUCLEOTIDE SEQUENCE [LARGE SCALE GENOMIC DNA]</scope>
    <source>
        <strain evidence="4">LMG 29311</strain>
    </source>
</reference>
<feature type="region of interest" description="Disordered" evidence="1">
    <location>
        <begin position="172"/>
        <end position="204"/>
    </location>
</feature>
<accession>A0ABD7LL31</accession>
<dbReference type="AlphaFoldDB" id="A0ABD7LL31"/>
<evidence type="ECO:0000313" key="3">
    <source>
        <dbReference type="EMBL" id="SAJ96679.1"/>
    </source>
</evidence>
<dbReference type="EMBL" id="FKJW01000004">
    <property type="protein sequence ID" value="SAJ96679.1"/>
    <property type="molecule type" value="Genomic_DNA"/>
</dbReference>
<gene>
    <name evidence="4" type="ORF">UA18_02421</name>
    <name evidence="2" type="ORF">UA18_03206</name>
    <name evidence="3" type="ORF">UA18_03474</name>
</gene>
<sequence>MKVYKAIANVAATLSKEGISKDRKNQQQGYQFRGIDDVYNALSTVLADNDLVILPRMISREVVERQTKQGGALFYVTVEAEFDFVSAEDGSKHTVKTFGEAMDSGDKATNKAMSAAYKYCAMQTFCIPTEGDNDADATTHEVAAGIPESAFEDLRVAIREAEDLDALERIGKGVPQSASQTQKAELAAEYTKRKRALKSEQVAA</sequence>
<dbReference type="EMBL" id="FKJW01000003">
    <property type="protein sequence ID" value="SAK20268.1"/>
    <property type="molecule type" value="Genomic_DNA"/>
</dbReference>
<evidence type="ECO:0000313" key="2">
    <source>
        <dbReference type="EMBL" id="SAJ95481.1"/>
    </source>
</evidence>
<dbReference type="RefSeq" id="WP_088925846.1">
    <property type="nucleotide sequence ID" value="NZ_CADFGW010000029.1"/>
</dbReference>
<dbReference type="EMBL" id="FKJW01000004">
    <property type="protein sequence ID" value="SAJ95481.1"/>
    <property type="molecule type" value="Genomic_DNA"/>
</dbReference>
<name>A0ABD7LL31_9BURK</name>
<evidence type="ECO:0000313" key="4">
    <source>
        <dbReference type="EMBL" id="SAK20268.1"/>
    </source>
</evidence>
<organism evidence="4 5">
    <name type="scientific">Burkholderia multivorans</name>
    <dbReference type="NCBI Taxonomy" id="87883"/>
    <lineage>
        <taxon>Bacteria</taxon>
        <taxon>Pseudomonadati</taxon>
        <taxon>Pseudomonadota</taxon>
        <taxon>Betaproteobacteria</taxon>
        <taxon>Burkholderiales</taxon>
        <taxon>Burkholderiaceae</taxon>
        <taxon>Burkholderia</taxon>
        <taxon>Burkholderia cepacia complex</taxon>
    </lineage>
</organism>
<proteinExistence type="predicted"/>